<organism evidence="1 3">
    <name type="scientific">Rotaria socialis</name>
    <dbReference type="NCBI Taxonomy" id="392032"/>
    <lineage>
        <taxon>Eukaryota</taxon>
        <taxon>Metazoa</taxon>
        <taxon>Spiralia</taxon>
        <taxon>Gnathifera</taxon>
        <taxon>Rotifera</taxon>
        <taxon>Eurotatoria</taxon>
        <taxon>Bdelloidea</taxon>
        <taxon>Philodinida</taxon>
        <taxon>Philodinidae</taxon>
        <taxon>Rotaria</taxon>
    </lineage>
</organism>
<evidence type="ECO:0000313" key="2">
    <source>
        <dbReference type="EMBL" id="CAF4909547.1"/>
    </source>
</evidence>
<evidence type="ECO:0000313" key="1">
    <source>
        <dbReference type="EMBL" id="CAF3403015.1"/>
    </source>
</evidence>
<name>A0A818ADN1_9BILA</name>
<dbReference type="Proteomes" id="UP000663865">
    <property type="component" value="Unassembled WGS sequence"/>
</dbReference>
<dbReference type="AlphaFoldDB" id="A0A818ADN1"/>
<dbReference type="EMBL" id="CAJOBS010006140">
    <property type="protein sequence ID" value="CAF4909547.1"/>
    <property type="molecule type" value="Genomic_DNA"/>
</dbReference>
<reference evidence="1" key="1">
    <citation type="submission" date="2021-02" db="EMBL/GenBank/DDBJ databases">
        <authorList>
            <person name="Nowell W R."/>
        </authorList>
    </citation>
    <scope>NUCLEOTIDE SEQUENCE</scope>
</reference>
<evidence type="ECO:0000313" key="3">
    <source>
        <dbReference type="Proteomes" id="UP000663865"/>
    </source>
</evidence>
<comment type="caution">
    <text evidence="1">The sequence shown here is derived from an EMBL/GenBank/DDBJ whole genome shotgun (WGS) entry which is preliminary data.</text>
</comment>
<gene>
    <name evidence="1" type="ORF">KIK155_LOCUS8304</name>
    <name evidence="2" type="ORF">TOA249_LOCUS31287</name>
</gene>
<protein>
    <submittedName>
        <fullName evidence="1">Uncharacterized protein</fullName>
    </submittedName>
</protein>
<sequence>MRDKVSKKNINYCSSDFIDSVPAPTNVLIPPMNFSAVHISSLPNSSTLSGNPSNDSFITTTSTSLCLQPIVVDDHDGCLPLNNNSSYTDLQTCSFDDVGELLRVSTVTVLSVNGNETTENNEENLIATGTKTDSSPNPIAAVRQLVTEVLSQYPEKEVQVQDQKFIVVQDYEVLLV</sequence>
<dbReference type="EMBL" id="CAJNYV010001080">
    <property type="protein sequence ID" value="CAF3403015.1"/>
    <property type="molecule type" value="Genomic_DNA"/>
</dbReference>
<proteinExistence type="predicted"/>
<accession>A0A818ADN1</accession>
<dbReference type="Proteomes" id="UP000663838">
    <property type="component" value="Unassembled WGS sequence"/>
</dbReference>